<evidence type="ECO:0000256" key="1">
    <source>
        <dbReference type="SAM" id="MobiDB-lite"/>
    </source>
</evidence>
<proteinExistence type="predicted"/>
<name>A0A8T0HP07_CERPU</name>
<protein>
    <submittedName>
        <fullName evidence="2">Uncharacterized protein</fullName>
    </submittedName>
</protein>
<dbReference type="AlphaFoldDB" id="A0A8T0HP07"/>
<evidence type="ECO:0000313" key="3">
    <source>
        <dbReference type="Proteomes" id="UP000822688"/>
    </source>
</evidence>
<keyword evidence="3" id="KW-1185">Reference proteome</keyword>
<gene>
    <name evidence="2" type="ORF">KC19_VG114600</name>
</gene>
<evidence type="ECO:0000313" key="2">
    <source>
        <dbReference type="EMBL" id="KAG0572660.1"/>
    </source>
</evidence>
<feature type="compositionally biased region" description="Polar residues" evidence="1">
    <location>
        <begin position="162"/>
        <end position="176"/>
    </location>
</feature>
<organism evidence="2 3">
    <name type="scientific">Ceratodon purpureus</name>
    <name type="common">Fire moss</name>
    <name type="synonym">Dicranum purpureum</name>
    <dbReference type="NCBI Taxonomy" id="3225"/>
    <lineage>
        <taxon>Eukaryota</taxon>
        <taxon>Viridiplantae</taxon>
        <taxon>Streptophyta</taxon>
        <taxon>Embryophyta</taxon>
        <taxon>Bryophyta</taxon>
        <taxon>Bryophytina</taxon>
        <taxon>Bryopsida</taxon>
        <taxon>Dicranidae</taxon>
        <taxon>Pseudoditrichales</taxon>
        <taxon>Ditrichaceae</taxon>
        <taxon>Ceratodon</taxon>
    </lineage>
</organism>
<reference evidence="2" key="1">
    <citation type="submission" date="2020-06" db="EMBL/GenBank/DDBJ databases">
        <title>WGS assembly of Ceratodon purpureus strain R40.</title>
        <authorList>
            <person name="Carey S.B."/>
            <person name="Jenkins J."/>
            <person name="Shu S."/>
            <person name="Lovell J.T."/>
            <person name="Sreedasyam A."/>
            <person name="Maumus F."/>
            <person name="Tiley G.P."/>
            <person name="Fernandez-Pozo N."/>
            <person name="Barry K."/>
            <person name="Chen C."/>
            <person name="Wang M."/>
            <person name="Lipzen A."/>
            <person name="Daum C."/>
            <person name="Saski C.A."/>
            <person name="Payton A.C."/>
            <person name="Mcbreen J.C."/>
            <person name="Conrad R.E."/>
            <person name="Kollar L.M."/>
            <person name="Olsson S."/>
            <person name="Huttunen S."/>
            <person name="Landis J.B."/>
            <person name="Wickett N.J."/>
            <person name="Johnson M.G."/>
            <person name="Rensing S.A."/>
            <person name="Grimwood J."/>
            <person name="Schmutz J."/>
            <person name="Mcdaniel S.F."/>
        </authorList>
    </citation>
    <scope>NUCLEOTIDE SEQUENCE</scope>
    <source>
        <strain evidence="2">R40</strain>
    </source>
</reference>
<comment type="caution">
    <text evidence="2">The sequence shown here is derived from an EMBL/GenBank/DDBJ whole genome shotgun (WGS) entry which is preliminary data.</text>
</comment>
<dbReference type="Proteomes" id="UP000822688">
    <property type="component" value="Chromosome V"/>
</dbReference>
<feature type="region of interest" description="Disordered" evidence="1">
    <location>
        <begin position="162"/>
        <end position="183"/>
    </location>
</feature>
<dbReference type="EMBL" id="CM026426">
    <property type="protein sequence ID" value="KAG0572660.1"/>
    <property type="molecule type" value="Genomic_DNA"/>
</dbReference>
<sequence>MVRWHTTTRLMGRRKAFGLAFACGVLAVKRGFLINWAVFASRQCRKGKTARAQFIPLERPVQGVYLGRGVADDSDENSECSNEDWVLNPQVPPYGLYTAREHYNLRHLFRVYPPQAINRPLYISIKYPTDKQSQIPSSTGTYVEEDEDCNFYYTAQGTVPHSTDASKNAEIQSAPTEATADLRRPSLVDITPGGCRGRQDRNIEGMELRMIYCSEQHTCSRQPGCSARQEGKEFGIR</sequence>
<accession>A0A8T0HP07</accession>